<dbReference type="Proteomes" id="UP000229340">
    <property type="component" value="Chromosome"/>
</dbReference>
<gene>
    <name evidence="8 13" type="primary">nrdR</name>
    <name evidence="11" type="ORF">A9299_10685</name>
    <name evidence="12" type="ORF">CYJ96_07450</name>
    <name evidence="13" type="ORF">GSF12_11900</name>
    <name evidence="14" type="ORF">NCTC10465_02186</name>
    <name evidence="10" type="ORF">NP7_13950</name>
</gene>
<evidence type="ECO:0000256" key="7">
    <source>
        <dbReference type="ARBA" id="ARBA00023163"/>
    </source>
</evidence>
<keyword evidence="6 8" id="KW-0238">DNA-binding</keyword>
<protein>
    <recommendedName>
        <fullName evidence="8">Transcriptional repressor NrdR</fullName>
    </recommendedName>
</protein>
<keyword evidence="3 8" id="KW-0863">Zinc-finger</keyword>
<evidence type="ECO:0000256" key="8">
    <source>
        <dbReference type="HAMAP-Rule" id="MF_00440"/>
    </source>
</evidence>
<comment type="cofactor">
    <cofactor evidence="8">
        <name>Zn(2+)</name>
        <dbReference type="ChEBI" id="CHEBI:29105"/>
    </cofactor>
    <text evidence="8">Binds 1 zinc ion.</text>
</comment>
<dbReference type="STRING" id="34062.AXE82_07270"/>
<evidence type="ECO:0000256" key="2">
    <source>
        <dbReference type="ARBA" id="ARBA00022741"/>
    </source>
</evidence>
<keyword evidence="5 8" id="KW-0805">Transcription regulation</keyword>
<dbReference type="InterPro" id="IPR055173">
    <property type="entry name" value="NrdR-like_N"/>
</dbReference>
<dbReference type="HAMAP" id="MF_00440">
    <property type="entry name" value="NrdR"/>
    <property type="match status" value="1"/>
</dbReference>
<keyword evidence="1 8" id="KW-0678">Repressor</keyword>
<dbReference type="Proteomes" id="UP000255230">
    <property type="component" value="Unassembled WGS sequence"/>
</dbReference>
<evidence type="ECO:0000313" key="13">
    <source>
        <dbReference type="EMBL" id="QHG10512.1"/>
    </source>
</evidence>
<dbReference type="GeneID" id="35778790"/>
<keyword evidence="18" id="KW-1185">Reference proteome</keyword>
<dbReference type="EMBL" id="PKJS01000008">
    <property type="protein sequence ID" value="PKZ68696.1"/>
    <property type="molecule type" value="Genomic_DNA"/>
</dbReference>
<reference evidence="14 18" key="6">
    <citation type="submission" date="2018-06" db="EMBL/GenBank/DDBJ databases">
        <authorList>
            <consortium name="Pathogen Informatics"/>
            <person name="Doyle S."/>
        </authorList>
    </citation>
    <scope>NUCLEOTIDE SEQUENCE [LARGE SCALE GENOMIC DNA]</scope>
    <source>
        <strain evidence="14 18">NCTC10465</strain>
    </source>
</reference>
<name>A0A0X8K6V0_FAUOS</name>
<reference evidence="16" key="2">
    <citation type="submission" date="2017-11" db="EMBL/GenBank/DDBJ databases">
        <title>Complete genome sequence of Moraxella osloensis NP7 isolated from human skin.</title>
        <authorList>
            <person name="Lee K."/>
            <person name="Lim J.Y."/>
            <person name="Hwang I."/>
        </authorList>
    </citation>
    <scope>NUCLEOTIDE SEQUENCE [LARGE SCALE GENOMIC DNA]</scope>
    <source>
        <strain evidence="16">NP7</strain>
    </source>
</reference>
<evidence type="ECO:0000313" key="16">
    <source>
        <dbReference type="Proteomes" id="UP000229340"/>
    </source>
</evidence>
<comment type="similarity">
    <text evidence="8">Belongs to the NrdR family.</text>
</comment>
<dbReference type="Proteomes" id="UP000234914">
    <property type="component" value="Unassembled WGS sequence"/>
</dbReference>
<evidence type="ECO:0000256" key="5">
    <source>
        <dbReference type="ARBA" id="ARBA00023015"/>
    </source>
</evidence>
<dbReference type="GO" id="GO:0005524">
    <property type="term" value="F:ATP binding"/>
    <property type="evidence" value="ECO:0007669"/>
    <property type="project" value="UniProtKB-UniRule"/>
</dbReference>
<dbReference type="EMBL" id="CP024443">
    <property type="protein sequence ID" value="ATW71401.1"/>
    <property type="molecule type" value="Genomic_DNA"/>
</dbReference>
<evidence type="ECO:0000313" key="18">
    <source>
        <dbReference type="Proteomes" id="UP000255230"/>
    </source>
</evidence>
<proteinExistence type="inferred from homology"/>
<evidence type="ECO:0000256" key="4">
    <source>
        <dbReference type="ARBA" id="ARBA00022840"/>
    </source>
</evidence>
<evidence type="ECO:0000313" key="14">
    <source>
        <dbReference type="EMBL" id="STY98375.1"/>
    </source>
</evidence>
<dbReference type="GO" id="GO:0008270">
    <property type="term" value="F:zinc ion binding"/>
    <property type="evidence" value="ECO:0007669"/>
    <property type="project" value="UniProtKB-UniRule"/>
</dbReference>
<reference evidence="11 15" key="1">
    <citation type="submission" date="2016-06" db="EMBL/GenBank/DDBJ databases">
        <title>Draft genome of Moraxella osloensis CCUG 67237.</title>
        <authorList>
            <person name="Salva-Serra F."/>
            <person name="Engstrom-Jakobsson H."/>
            <person name="Thorell K."/>
            <person name="Gonzales-Siles L."/>
            <person name="Karlsson R."/>
            <person name="Boulund F."/>
            <person name="Engstrand L."/>
            <person name="Kristiansson E."/>
            <person name="Moore E."/>
        </authorList>
    </citation>
    <scope>NUCLEOTIDE SEQUENCE [LARGE SCALE GENOMIC DNA]</scope>
    <source>
        <strain evidence="11 15">CCUG 67237</strain>
    </source>
</reference>
<dbReference type="PANTHER" id="PTHR30455">
    <property type="entry name" value="TRANSCRIPTIONAL REPRESSOR NRDR"/>
    <property type="match status" value="1"/>
</dbReference>
<evidence type="ECO:0000313" key="11">
    <source>
        <dbReference type="EMBL" id="OBX63338.1"/>
    </source>
</evidence>
<dbReference type="GO" id="GO:0003677">
    <property type="term" value="F:DNA binding"/>
    <property type="evidence" value="ECO:0007669"/>
    <property type="project" value="UniProtKB-KW"/>
</dbReference>
<reference evidence="12 17" key="3">
    <citation type="submission" date="2017-12" db="EMBL/GenBank/DDBJ databases">
        <title>Phylogenetic diversity of female urinary microbiome.</title>
        <authorList>
            <person name="Thomas-White K."/>
            <person name="Wolfe A.J."/>
        </authorList>
    </citation>
    <scope>NUCLEOTIDE SEQUENCE [LARGE SCALE GENOMIC DNA]</scope>
    <source>
        <strain evidence="12 17">UMB0416</strain>
    </source>
</reference>
<reference evidence="13" key="8">
    <citation type="journal article" date="2020" name="Microbiol. Resour. Announc.">
        <title>Complete Genome Sequence of Moraxella osloensis Strain YV1, Isolated from an Australian Wastewater Treatment Plant.</title>
        <authorList>
            <person name="Batinovic S."/>
            <person name="Rice D.T.F."/>
            <person name="Seviour R.J."/>
            <person name="Petrovski S."/>
        </authorList>
    </citation>
    <scope>NUCLEOTIDE SEQUENCE</scope>
    <source>
        <strain evidence="13">YV1</strain>
    </source>
</reference>
<evidence type="ECO:0000259" key="9">
    <source>
        <dbReference type="PROSITE" id="PS51161"/>
    </source>
</evidence>
<dbReference type="EMBL" id="CP047226">
    <property type="protein sequence ID" value="QHG10512.1"/>
    <property type="molecule type" value="Genomic_DNA"/>
</dbReference>
<evidence type="ECO:0000313" key="10">
    <source>
        <dbReference type="EMBL" id="ATW71401.1"/>
    </source>
</evidence>
<evidence type="ECO:0000313" key="15">
    <source>
        <dbReference type="Proteomes" id="UP000092509"/>
    </source>
</evidence>
<evidence type="ECO:0000313" key="17">
    <source>
        <dbReference type="Proteomes" id="UP000234914"/>
    </source>
</evidence>
<dbReference type="EMBL" id="LZMT01000025">
    <property type="protein sequence ID" value="OBX63338.1"/>
    <property type="molecule type" value="Genomic_DNA"/>
</dbReference>
<accession>A0A0X8K6V0</accession>
<reference evidence="10" key="5">
    <citation type="journal article" date="2018" name="Misainmurhag Hoiji">
        <title>Complete genome sequence of multidrug-resistant Moraxella osloensis NP7 with multiple plasmids isolated from human skin.</title>
        <authorList>
            <person name="Ganzorig M."/>
            <person name="Lim J.Y."/>
            <person name="Hwang I."/>
            <person name="Lee K."/>
        </authorList>
    </citation>
    <scope>NUCLEOTIDE SEQUENCE</scope>
    <source>
        <strain evidence="10">NP7</strain>
    </source>
</reference>
<dbReference type="Pfam" id="PF03477">
    <property type="entry name" value="ATP-cone"/>
    <property type="match status" value="1"/>
</dbReference>
<dbReference type="PANTHER" id="PTHR30455:SF2">
    <property type="entry name" value="TRANSCRIPTIONAL REPRESSOR NRDR"/>
    <property type="match status" value="1"/>
</dbReference>
<sequence>MHCPFCNAEDTKVIDSRLAAEGAQVRRRRQCTACQERFTTFEIIEAVMPRIIKSNGRIEPYDGQKLRRSVQLPLQKRPISTDNIEAMISRIEKQLRQLGEREVPSKILGEIVMKELSQIDDVAYVRFASVYRDFQDIEAFKHMVSNLTTDANKQEINQRIEDLTHPHKLKHLQS</sequence>
<organism evidence="12 17">
    <name type="scientific">Faucicola osloensis</name>
    <name type="common">Moraxella osloensis</name>
    <dbReference type="NCBI Taxonomy" id="34062"/>
    <lineage>
        <taxon>Bacteria</taxon>
        <taxon>Pseudomonadati</taxon>
        <taxon>Pseudomonadota</taxon>
        <taxon>Gammaproteobacteria</taxon>
        <taxon>Moraxellales</taxon>
        <taxon>Moraxellaceae</taxon>
        <taxon>Faucicola</taxon>
    </lineage>
</organism>
<comment type="function">
    <text evidence="8">Negatively regulates transcription of bacterial ribonucleotide reductase nrd genes and operons by binding to NrdR-boxes.</text>
</comment>
<evidence type="ECO:0000313" key="12">
    <source>
        <dbReference type="EMBL" id="PKZ68696.1"/>
    </source>
</evidence>
<dbReference type="NCBIfam" id="TIGR00244">
    <property type="entry name" value="transcriptional regulator NrdR"/>
    <property type="match status" value="1"/>
</dbReference>
<feature type="domain" description="ATP-cone" evidence="9">
    <location>
        <begin position="49"/>
        <end position="139"/>
    </location>
</feature>
<dbReference type="PROSITE" id="PS51161">
    <property type="entry name" value="ATP_CONE"/>
    <property type="match status" value="1"/>
</dbReference>
<keyword evidence="8" id="KW-0862">Zinc</keyword>
<dbReference type="AlphaFoldDB" id="A0A0X8K6V0"/>
<dbReference type="EMBL" id="UGPY01000001">
    <property type="protein sequence ID" value="STY98375.1"/>
    <property type="molecule type" value="Genomic_DNA"/>
</dbReference>
<keyword evidence="8" id="KW-0479">Metal-binding</keyword>
<evidence type="ECO:0000256" key="1">
    <source>
        <dbReference type="ARBA" id="ARBA00022491"/>
    </source>
</evidence>
<dbReference type="Pfam" id="PF22811">
    <property type="entry name" value="Zn_ribbon_NrdR"/>
    <property type="match status" value="1"/>
</dbReference>
<evidence type="ECO:0000313" key="19">
    <source>
        <dbReference type="Proteomes" id="UP000464046"/>
    </source>
</evidence>
<reference evidence="19" key="7">
    <citation type="submission" date="2019-12" db="EMBL/GenBank/DDBJ databases">
        <title>Whole genome sequence of Moraxella osloensis YV1.</title>
        <authorList>
            <person name="Batinovic S."/>
            <person name="Rice D.T.F."/>
            <person name="Petrovski S."/>
        </authorList>
    </citation>
    <scope>NUCLEOTIDE SEQUENCE [LARGE SCALE GENOMIC DNA]</scope>
    <source>
        <strain evidence="19">YV1</strain>
    </source>
</reference>
<keyword evidence="4 8" id="KW-0067">ATP-binding</keyword>
<reference evidence="10" key="4">
    <citation type="journal article" date="2018" name="Genome Announc.">
        <title>Complete Genome Sequences of Three Moraxella osloensis Strains Isolated from Human Skin.</title>
        <authorList>
            <person name="Lim J.Y."/>
            <person name="Hwang I."/>
            <person name="Ganzorig M."/>
            <person name="Huang S.L."/>
            <person name="Cho G.S."/>
            <person name="Franz C.M.A.P."/>
            <person name="Lee K."/>
        </authorList>
    </citation>
    <scope>NUCLEOTIDE SEQUENCE</scope>
    <source>
        <strain evidence="10">NP7</strain>
    </source>
</reference>
<keyword evidence="2 8" id="KW-0547">Nucleotide-binding</keyword>
<dbReference type="KEGG" id="mos:AXE82_07270"/>
<dbReference type="InterPro" id="IPR005144">
    <property type="entry name" value="ATP-cone_dom"/>
</dbReference>
<evidence type="ECO:0000256" key="3">
    <source>
        <dbReference type="ARBA" id="ARBA00022771"/>
    </source>
</evidence>
<dbReference type="InterPro" id="IPR003796">
    <property type="entry name" value="RNR_NrdR-like"/>
</dbReference>
<keyword evidence="7 8" id="KW-0804">Transcription</keyword>
<feature type="zinc finger region" evidence="8">
    <location>
        <begin position="3"/>
        <end position="34"/>
    </location>
</feature>
<dbReference type="GO" id="GO:0045892">
    <property type="term" value="P:negative regulation of DNA-templated transcription"/>
    <property type="evidence" value="ECO:0007669"/>
    <property type="project" value="UniProtKB-UniRule"/>
</dbReference>
<evidence type="ECO:0000256" key="6">
    <source>
        <dbReference type="ARBA" id="ARBA00023125"/>
    </source>
</evidence>
<dbReference type="RefSeq" id="WP_036601355.1">
    <property type="nucleotide sequence ID" value="NZ_CBCRZU010000026.1"/>
</dbReference>